<sequence length="119" mass="13761">MGGLVGLLVAWESPGYARPLTTPVKSEEECPNPSLNLQNQNYLAIVALAALAEMDPKDACSLWMHWMCQHWNQDQTTLLNCLVTISKDWLEESWTWHCCWLCMFCEMWLALKQLENDEQ</sequence>
<dbReference type="Proteomes" id="UP000050525">
    <property type="component" value="Unassembled WGS sequence"/>
</dbReference>
<proteinExistence type="predicted"/>
<evidence type="ECO:0000313" key="2">
    <source>
        <dbReference type="Proteomes" id="UP000050525"/>
    </source>
</evidence>
<name>A0A151NMD4_ALLMI</name>
<keyword evidence="2" id="KW-1185">Reference proteome</keyword>
<protein>
    <submittedName>
        <fullName evidence="1">Uncharacterized protein</fullName>
    </submittedName>
</protein>
<dbReference type="AlphaFoldDB" id="A0A151NMD4"/>
<reference evidence="1 2" key="1">
    <citation type="journal article" date="2012" name="Genome Biol.">
        <title>Sequencing three crocodilian genomes to illuminate the evolution of archosaurs and amniotes.</title>
        <authorList>
            <person name="St John J.A."/>
            <person name="Braun E.L."/>
            <person name="Isberg S.R."/>
            <person name="Miles L.G."/>
            <person name="Chong A.Y."/>
            <person name="Gongora J."/>
            <person name="Dalzell P."/>
            <person name="Moran C."/>
            <person name="Bed'hom B."/>
            <person name="Abzhanov A."/>
            <person name="Burgess S.C."/>
            <person name="Cooksey A.M."/>
            <person name="Castoe T.A."/>
            <person name="Crawford N.G."/>
            <person name="Densmore L.D."/>
            <person name="Drew J.C."/>
            <person name="Edwards S.V."/>
            <person name="Faircloth B.C."/>
            <person name="Fujita M.K."/>
            <person name="Greenwold M.J."/>
            <person name="Hoffmann F.G."/>
            <person name="Howard J.M."/>
            <person name="Iguchi T."/>
            <person name="Janes D.E."/>
            <person name="Khan S.Y."/>
            <person name="Kohno S."/>
            <person name="de Koning A.J."/>
            <person name="Lance S.L."/>
            <person name="McCarthy F.M."/>
            <person name="McCormack J.E."/>
            <person name="Merchant M.E."/>
            <person name="Peterson D.G."/>
            <person name="Pollock D.D."/>
            <person name="Pourmand N."/>
            <person name="Raney B.J."/>
            <person name="Roessler K.A."/>
            <person name="Sanford J.R."/>
            <person name="Sawyer R.H."/>
            <person name="Schmidt C.J."/>
            <person name="Triplett E.W."/>
            <person name="Tuberville T.D."/>
            <person name="Venegas-Anaya M."/>
            <person name="Howard J.T."/>
            <person name="Jarvis E.D."/>
            <person name="Guillette L.J.Jr."/>
            <person name="Glenn T.C."/>
            <person name="Green R.E."/>
            <person name="Ray D.A."/>
        </authorList>
    </citation>
    <scope>NUCLEOTIDE SEQUENCE [LARGE SCALE GENOMIC DNA]</scope>
    <source>
        <strain evidence="1">KSC_2009_1</strain>
    </source>
</reference>
<dbReference type="EMBL" id="AKHW03002623">
    <property type="protein sequence ID" value="KYO37655.1"/>
    <property type="molecule type" value="Genomic_DNA"/>
</dbReference>
<comment type="caution">
    <text evidence="1">The sequence shown here is derived from an EMBL/GenBank/DDBJ whole genome shotgun (WGS) entry which is preliminary data.</text>
</comment>
<gene>
    <name evidence="1" type="ORF">Y1Q_0004759</name>
</gene>
<organism evidence="1 2">
    <name type="scientific">Alligator mississippiensis</name>
    <name type="common">American alligator</name>
    <dbReference type="NCBI Taxonomy" id="8496"/>
    <lineage>
        <taxon>Eukaryota</taxon>
        <taxon>Metazoa</taxon>
        <taxon>Chordata</taxon>
        <taxon>Craniata</taxon>
        <taxon>Vertebrata</taxon>
        <taxon>Euteleostomi</taxon>
        <taxon>Archelosauria</taxon>
        <taxon>Archosauria</taxon>
        <taxon>Crocodylia</taxon>
        <taxon>Alligatoridae</taxon>
        <taxon>Alligatorinae</taxon>
        <taxon>Alligator</taxon>
    </lineage>
</organism>
<accession>A0A151NMD4</accession>
<evidence type="ECO:0000313" key="1">
    <source>
        <dbReference type="EMBL" id="KYO37655.1"/>
    </source>
</evidence>